<keyword evidence="1" id="KW-0472">Membrane</keyword>
<organism evidence="2 3">
    <name type="scientific">Adhaeribacter pallidiroseus</name>
    <dbReference type="NCBI Taxonomy" id="2072847"/>
    <lineage>
        <taxon>Bacteria</taxon>
        <taxon>Pseudomonadati</taxon>
        <taxon>Bacteroidota</taxon>
        <taxon>Cytophagia</taxon>
        <taxon>Cytophagales</taxon>
        <taxon>Hymenobacteraceae</taxon>
        <taxon>Adhaeribacter</taxon>
    </lineage>
</organism>
<dbReference type="RefSeq" id="WP_115374930.1">
    <property type="nucleotide sequence ID" value="NZ_QASA01000001.1"/>
</dbReference>
<dbReference type="OrthoDB" id="9798708at2"/>
<accession>A0A369QRZ6</accession>
<evidence type="ECO:0000256" key="1">
    <source>
        <dbReference type="SAM" id="Phobius"/>
    </source>
</evidence>
<name>A0A369QRZ6_9BACT</name>
<protein>
    <submittedName>
        <fullName evidence="2">Uncharacterized protein</fullName>
    </submittedName>
</protein>
<dbReference type="Proteomes" id="UP000253919">
    <property type="component" value="Unassembled WGS sequence"/>
</dbReference>
<keyword evidence="1" id="KW-0812">Transmembrane</keyword>
<keyword evidence="3" id="KW-1185">Reference proteome</keyword>
<dbReference type="AlphaFoldDB" id="A0A369QRZ6"/>
<comment type="caution">
    <text evidence="2">The sequence shown here is derived from an EMBL/GenBank/DDBJ whole genome shotgun (WGS) entry which is preliminary data.</text>
</comment>
<gene>
    <name evidence="2" type="ORF">AHMF7616_04638</name>
</gene>
<evidence type="ECO:0000313" key="3">
    <source>
        <dbReference type="Proteomes" id="UP000253919"/>
    </source>
</evidence>
<feature type="transmembrane region" description="Helical" evidence="1">
    <location>
        <begin position="20"/>
        <end position="42"/>
    </location>
</feature>
<dbReference type="EMBL" id="QASA01000001">
    <property type="protein sequence ID" value="RDC66007.1"/>
    <property type="molecule type" value="Genomic_DNA"/>
</dbReference>
<keyword evidence="1" id="KW-1133">Transmembrane helix</keyword>
<evidence type="ECO:0000313" key="2">
    <source>
        <dbReference type="EMBL" id="RDC66007.1"/>
    </source>
</evidence>
<dbReference type="Pfam" id="PF09527">
    <property type="entry name" value="ATPase_gene1"/>
    <property type="match status" value="1"/>
</dbReference>
<sequence>MAPENFSNNSDAEKGKLQSYLKYSGLAFQMLVVLGLAAYGGMKLDAYLGNKNPWFTIFFMVLGVVGSVYKIIISVMKP</sequence>
<dbReference type="InterPro" id="IPR032820">
    <property type="entry name" value="ATPase_put"/>
</dbReference>
<feature type="transmembrane region" description="Helical" evidence="1">
    <location>
        <begin position="54"/>
        <end position="73"/>
    </location>
</feature>
<reference evidence="2 3" key="1">
    <citation type="submission" date="2018-04" db="EMBL/GenBank/DDBJ databases">
        <title>Adhaeribacter sp. HMF7616 genome sequencing and assembly.</title>
        <authorList>
            <person name="Kang H."/>
            <person name="Kang J."/>
            <person name="Cha I."/>
            <person name="Kim H."/>
            <person name="Joh K."/>
        </authorList>
    </citation>
    <scope>NUCLEOTIDE SEQUENCE [LARGE SCALE GENOMIC DNA]</scope>
    <source>
        <strain evidence="2 3">HMF7616</strain>
    </source>
</reference>
<proteinExistence type="predicted"/>